<dbReference type="AlphaFoldDB" id="D0BKQ7"/>
<dbReference type="GO" id="GO:0009116">
    <property type="term" value="P:nucleoside metabolic process"/>
    <property type="evidence" value="ECO:0007669"/>
    <property type="project" value="InterPro"/>
</dbReference>
<protein>
    <recommendedName>
        <fullName evidence="9">Purine nucleoside phosphorylase</fullName>
        <ecNumber evidence="9">2.4.2.1</ecNumber>
    </recommendedName>
    <alternativeName>
        <fullName evidence="9">Inosine-guanosine phosphorylase</fullName>
    </alternativeName>
</protein>
<dbReference type="InterPro" id="IPR035994">
    <property type="entry name" value="Nucleoside_phosphorylase_sf"/>
</dbReference>
<gene>
    <name evidence="11" type="ORF">HMPREF0446_00542</name>
</gene>
<evidence type="ECO:0000256" key="4">
    <source>
        <dbReference type="ARBA" id="ARBA00011233"/>
    </source>
</evidence>
<dbReference type="NCBIfam" id="NF006054">
    <property type="entry name" value="PRK08202.1"/>
    <property type="match status" value="1"/>
</dbReference>
<keyword evidence="7 9" id="KW-0808">Transferase</keyword>
<dbReference type="PIRSF" id="PIRSF000477">
    <property type="entry name" value="PurNPase"/>
    <property type="match status" value="1"/>
</dbReference>
<comment type="subunit">
    <text evidence="4">Homotrimer.</text>
</comment>
<comment type="pathway">
    <text evidence="2 9">Purine metabolism; purine nucleoside salvage.</text>
</comment>
<evidence type="ECO:0000256" key="1">
    <source>
        <dbReference type="ARBA" id="ARBA00002678"/>
    </source>
</evidence>
<comment type="similarity">
    <text evidence="3 9">Belongs to the PNP/MTAP phosphorylase family.</text>
</comment>
<comment type="caution">
    <text evidence="11">The sequence shown here is derived from an EMBL/GenBank/DDBJ whole genome shotgun (WGS) entry which is preliminary data.</text>
</comment>
<keyword evidence="5" id="KW-0597">Phosphoprotein</keyword>
<proteinExistence type="inferred from homology"/>
<evidence type="ECO:0000256" key="7">
    <source>
        <dbReference type="ARBA" id="ARBA00022679"/>
    </source>
</evidence>
<sequence length="274" mass="29950">MALDDQLLHLEQTKRFLQNNGVQNIDFGLILGSGLGELATEVENPIIFNYKDIPHFPVSTVVGHAGRLVYGELCGKKVLIMDGRFHFYEGYPMETVTFPIRLMKLLEVETMIVTNSAGGSNPNFKPGDLMLITDHINITGTNPLIGPNADSFGPRFPDMSHAYHVYGQEVVRKAAKEVGVQLQEGVYTGLSGPTYETPAEVRMVQVLGGDAVGMSTVPEVIIANHSGIKVIGISCITNLAAGLQANLNHEEVVETTQRVKESFKGLVRKVIEIY</sequence>
<comment type="function">
    <text evidence="1">The purine nucleoside phosphorylases catalyze the phosphorolytic breakdown of the N-glycosidic bond in the beta-(deoxy)ribonucleoside molecules, with the formation of the corresponding free purine bases and pentose-1-phosphate. Cleaves guanosine, inosine, 2'-deoxyguanosine and 2'-deoxyinosine.</text>
</comment>
<evidence type="ECO:0000256" key="5">
    <source>
        <dbReference type="ARBA" id="ARBA00022553"/>
    </source>
</evidence>
<accession>D0BKQ7</accession>
<dbReference type="PANTHER" id="PTHR11904:SF9">
    <property type="entry name" value="PURINE NUCLEOSIDE PHOSPHORYLASE-RELATED"/>
    <property type="match status" value="1"/>
</dbReference>
<dbReference type="SUPFAM" id="SSF53167">
    <property type="entry name" value="Purine and uridine phosphorylases"/>
    <property type="match status" value="1"/>
</dbReference>
<evidence type="ECO:0000256" key="9">
    <source>
        <dbReference type="PIRNR" id="PIRNR000477"/>
    </source>
</evidence>
<evidence type="ECO:0000256" key="2">
    <source>
        <dbReference type="ARBA" id="ARBA00005058"/>
    </source>
</evidence>
<dbReference type="UniPathway" id="UPA00606"/>
<dbReference type="eggNOG" id="COG0005">
    <property type="taxonomic scope" value="Bacteria"/>
</dbReference>
<reference evidence="11" key="2">
    <citation type="submission" date="2011-10" db="EMBL/GenBank/DDBJ databases">
        <title>The Genome Sequence of Granulicatella elegans ATCC 700633.</title>
        <authorList>
            <consortium name="The Broad Institute Genome Sequencing Platform"/>
            <consortium name="The Broad Institute Genome Sequencing Center for Infectious Disease"/>
            <person name="Earl A."/>
            <person name="Ward D."/>
            <person name="Feldgarden M."/>
            <person name="Gevers D."/>
            <person name="Sibley C.D."/>
            <person name="Field T.R."/>
            <person name="Grinwis M."/>
            <person name="Eshaghurshan C.S."/>
            <person name="Surette M.G."/>
            <person name="Young S.K."/>
            <person name="Zeng Q."/>
            <person name="Gargeya S."/>
            <person name="Fitzgerald M."/>
            <person name="Haas B."/>
            <person name="Abouelleil A."/>
            <person name="Alvarado L."/>
            <person name="Arachchi H.M."/>
            <person name="Berlin A."/>
            <person name="Brown A."/>
            <person name="Chapman S.B."/>
            <person name="Chen Z."/>
            <person name="Dunbar C."/>
            <person name="Freedman E."/>
            <person name="Gearin G."/>
            <person name="Goldberg J."/>
            <person name="Griggs A."/>
            <person name="Gujja S."/>
            <person name="Heiman D."/>
            <person name="Howarth C."/>
            <person name="Larson L."/>
            <person name="Lui A."/>
            <person name="MacDonald P.J.P."/>
            <person name="Montmayeur A."/>
            <person name="Murphy C."/>
            <person name="Neiman D."/>
            <person name="Pearson M."/>
            <person name="Priest M."/>
            <person name="Roberts A."/>
            <person name="Saif S."/>
            <person name="Shea T."/>
            <person name="Shenoy N."/>
            <person name="Sisk P."/>
            <person name="Stolte C."/>
            <person name="Sykes S."/>
            <person name="Wortman J."/>
            <person name="Nusbaum C."/>
            <person name="Birren B."/>
        </authorList>
    </citation>
    <scope>NUCLEOTIDE SEQUENCE [LARGE SCALE GENOMIC DNA]</scope>
    <source>
        <strain evidence="11">ATCC 700633</strain>
    </source>
</reference>
<dbReference type="InterPro" id="IPR011270">
    <property type="entry name" value="Pur_Nuc_Pase_Ino/Guo-sp"/>
</dbReference>
<evidence type="ECO:0000259" key="10">
    <source>
        <dbReference type="Pfam" id="PF01048"/>
    </source>
</evidence>
<evidence type="ECO:0000256" key="6">
    <source>
        <dbReference type="ARBA" id="ARBA00022676"/>
    </source>
</evidence>
<evidence type="ECO:0000256" key="3">
    <source>
        <dbReference type="ARBA" id="ARBA00006751"/>
    </source>
</evidence>
<dbReference type="NCBIfam" id="TIGR01700">
    <property type="entry name" value="PNPH"/>
    <property type="match status" value="1"/>
</dbReference>
<dbReference type="STRING" id="626369.HMPREF0446_00542"/>
<evidence type="ECO:0000256" key="8">
    <source>
        <dbReference type="ARBA" id="ARBA00048556"/>
    </source>
</evidence>
<dbReference type="PANTHER" id="PTHR11904">
    <property type="entry name" value="METHYLTHIOADENOSINE/PURINE NUCLEOSIDE PHOSPHORYLASE"/>
    <property type="match status" value="1"/>
</dbReference>
<dbReference type="Proteomes" id="UP000002939">
    <property type="component" value="Unassembled WGS sequence"/>
</dbReference>
<dbReference type="Pfam" id="PF01048">
    <property type="entry name" value="PNP_UDP_1"/>
    <property type="match status" value="1"/>
</dbReference>
<dbReference type="Gene3D" id="3.40.50.1580">
    <property type="entry name" value="Nucleoside phosphorylase domain"/>
    <property type="match status" value="1"/>
</dbReference>
<evidence type="ECO:0000313" key="11">
    <source>
        <dbReference type="EMBL" id="EEW93660.1"/>
    </source>
</evidence>
<dbReference type="EMBL" id="ACRF02000013">
    <property type="protein sequence ID" value="EEW93660.1"/>
    <property type="molecule type" value="Genomic_DNA"/>
</dbReference>
<evidence type="ECO:0000313" key="12">
    <source>
        <dbReference type="Proteomes" id="UP000002939"/>
    </source>
</evidence>
<dbReference type="OrthoDB" id="1523230at2"/>
<keyword evidence="12" id="KW-1185">Reference proteome</keyword>
<dbReference type="GO" id="GO:0005737">
    <property type="term" value="C:cytoplasm"/>
    <property type="evidence" value="ECO:0007669"/>
    <property type="project" value="TreeGrafter"/>
</dbReference>
<comment type="catalytic activity">
    <reaction evidence="8">
        <text>a purine 2'-deoxy-D-ribonucleoside + phosphate = a purine nucleobase + 2-deoxy-alpha-D-ribose 1-phosphate</text>
        <dbReference type="Rhea" id="RHEA:36431"/>
        <dbReference type="ChEBI" id="CHEBI:26386"/>
        <dbReference type="ChEBI" id="CHEBI:43474"/>
        <dbReference type="ChEBI" id="CHEBI:57259"/>
        <dbReference type="ChEBI" id="CHEBI:142361"/>
        <dbReference type="EC" id="2.4.2.1"/>
    </reaction>
</comment>
<feature type="domain" description="Nucleoside phosphorylase" evidence="10">
    <location>
        <begin position="27"/>
        <end position="272"/>
    </location>
</feature>
<dbReference type="NCBIfam" id="TIGR01697">
    <property type="entry name" value="PNPH-PUNA-XAPA"/>
    <property type="match status" value="1"/>
</dbReference>
<dbReference type="CDD" id="cd09009">
    <property type="entry name" value="PNP-EcPNPII_like"/>
    <property type="match status" value="1"/>
</dbReference>
<name>D0BKQ7_9LACT</name>
<organism evidence="11 12">
    <name type="scientific">Granulicatella elegans ATCC 700633</name>
    <dbReference type="NCBI Taxonomy" id="626369"/>
    <lineage>
        <taxon>Bacteria</taxon>
        <taxon>Bacillati</taxon>
        <taxon>Bacillota</taxon>
        <taxon>Bacilli</taxon>
        <taxon>Lactobacillales</taxon>
        <taxon>Carnobacteriaceae</taxon>
        <taxon>Granulicatella</taxon>
    </lineage>
</organism>
<dbReference type="HOGENOM" id="CLU_054456_1_0_9"/>
<dbReference type="EC" id="2.4.2.1" evidence="9"/>
<dbReference type="RefSeq" id="WP_006702816.1">
    <property type="nucleotide sequence ID" value="NZ_KI391971.1"/>
</dbReference>
<reference evidence="11" key="1">
    <citation type="submission" date="2009-09" db="EMBL/GenBank/DDBJ databases">
        <authorList>
            <consortium name="The Broad Institute Genome Sequencing Platform"/>
            <person name="Ward D."/>
            <person name="Feldgarden M."/>
            <person name="Earl A."/>
            <person name="Young S.K."/>
            <person name="Zeng Q."/>
            <person name="Koehrsen M."/>
            <person name="Alvarado L."/>
            <person name="Berlin A."/>
            <person name="Bochicchio J."/>
            <person name="Borenstein D."/>
            <person name="Chapman S.B."/>
            <person name="Chen Z."/>
            <person name="Engels R."/>
            <person name="Freedman E."/>
            <person name="Gellesch M."/>
            <person name="Goldberg J."/>
            <person name="Griggs A."/>
            <person name="Gujja S."/>
            <person name="Heilman E."/>
            <person name="Heiman D."/>
            <person name="Hepburn T."/>
            <person name="Howarth C."/>
            <person name="Jen D."/>
            <person name="Larson L."/>
            <person name="Lewis B."/>
            <person name="Mehta T."/>
            <person name="Park D."/>
            <person name="Pearson M."/>
            <person name="Roberts A."/>
            <person name="Saif S."/>
            <person name="Shea T."/>
            <person name="Shenoy N."/>
            <person name="Sisk P."/>
            <person name="Stolte C."/>
            <person name="Sykes S."/>
            <person name="Thomson T."/>
            <person name="Walk T."/>
            <person name="White J."/>
            <person name="Yandava C."/>
            <person name="Sibley C.D."/>
            <person name="Field T.R."/>
            <person name="Grinwis M."/>
            <person name="Eshaghurshan C.S."/>
            <person name="Surette M.G."/>
            <person name="Haas B."/>
            <person name="Nusbaum C."/>
            <person name="Birren B."/>
        </authorList>
    </citation>
    <scope>NUCLEOTIDE SEQUENCE [LARGE SCALE GENOMIC DNA]</scope>
    <source>
        <strain evidence="11">ATCC 700633</strain>
    </source>
</reference>
<keyword evidence="6 9" id="KW-0328">Glycosyltransferase</keyword>
<dbReference type="GO" id="GO:0004731">
    <property type="term" value="F:purine-nucleoside phosphorylase activity"/>
    <property type="evidence" value="ECO:0007669"/>
    <property type="project" value="UniProtKB-EC"/>
</dbReference>
<dbReference type="FunFam" id="3.40.50.1580:FF:000010">
    <property type="entry name" value="Purine nucleoside phosphorylase"/>
    <property type="match status" value="1"/>
</dbReference>
<dbReference type="InterPro" id="IPR011268">
    <property type="entry name" value="Purine_phosphorylase"/>
</dbReference>
<dbReference type="InterPro" id="IPR000845">
    <property type="entry name" value="Nucleoside_phosphorylase_d"/>
</dbReference>